<dbReference type="OrthoDB" id="3164380at2759"/>
<evidence type="ECO:0000313" key="3">
    <source>
        <dbReference type="Proteomes" id="UP000703269"/>
    </source>
</evidence>
<feature type="compositionally biased region" description="Basic and acidic residues" evidence="1">
    <location>
        <begin position="258"/>
        <end position="269"/>
    </location>
</feature>
<name>A0A9P3LM18_9APHY</name>
<feature type="compositionally biased region" description="Pro residues" evidence="1">
    <location>
        <begin position="175"/>
        <end position="185"/>
    </location>
</feature>
<keyword evidence="3" id="KW-1185">Reference proteome</keyword>
<organism evidence="2 3">
    <name type="scientific">Phanerochaete sordida</name>
    <dbReference type="NCBI Taxonomy" id="48140"/>
    <lineage>
        <taxon>Eukaryota</taxon>
        <taxon>Fungi</taxon>
        <taxon>Dikarya</taxon>
        <taxon>Basidiomycota</taxon>
        <taxon>Agaricomycotina</taxon>
        <taxon>Agaricomycetes</taxon>
        <taxon>Polyporales</taxon>
        <taxon>Phanerochaetaceae</taxon>
        <taxon>Phanerochaete</taxon>
    </lineage>
</organism>
<reference evidence="2 3" key="1">
    <citation type="submission" date="2021-08" db="EMBL/GenBank/DDBJ databases">
        <title>Draft Genome Sequence of Phanerochaete sordida strain YK-624.</title>
        <authorList>
            <person name="Mori T."/>
            <person name="Dohra H."/>
            <person name="Suzuki T."/>
            <person name="Kawagishi H."/>
            <person name="Hirai H."/>
        </authorList>
    </citation>
    <scope>NUCLEOTIDE SEQUENCE [LARGE SCALE GENOMIC DNA]</scope>
    <source>
        <strain evidence="2 3">YK-624</strain>
    </source>
</reference>
<feature type="compositionally biased region" description="Low complexity" evidence="1">
    <location>
        <begin position="156"/>
        <end position="174"/>
    </location>
</feature>
<proteinExistence type="predicted"/>
<dbReference type="EMBL" id="BPQB01000134">
    <property type="protein sequence ID" value="GJF00107.1"/>
    <property type="molecule type" value="Genomic_DNA"/>
</dbReference>
<evidence type="ECO:0000313" key="2">
    <source>
        <dbReference type="EMBL" id="GJF00107.1"/>
    </source>
</evidence>
<evidence type="ECO:0000256" key="1">
    <source>
        <dbReference type="SAM" id="MobiDB-lite"/>
    </source>
</evidence>
<gene>
    <name evidence="2" type="ORF">PsYK624_163860</name>
</gene>
<protein>
    <submittedName>
        <fullName evidence="2">Uncharacterized protein</fullName>
    </submittedName>
</protein>
<dbReference type="Proteomes" id="UP000703269">
    <property type="component" value="Unassembled WGS sequence"/>
</dbReference>
<comment type="caution">
    <text evidence="2">The sequence shown here is derived from an EMBL/GenBank/DDBJ whole genome shotgun (WGS) entry which is preliminary data.</text>
</comment>
<sequence>MAIDISSDFFAVDELIQVIYQGSLKFLVLSRATRTAWTLHVALDKTPRWWAGQWTPHDVEAFLGSRREPEDVEALADSLGEMFTKGELHVGDWSDDAGAQINLTLGPTAPRPVRISLTELAPADAAAFATSMFSLIATNAKEYKCRMCPAPYDLTSTSSASDAPAPVATSSSAVAPPPAAAPPSPAKAYMPYRTAAEKRKASQSPVESTKSLPGTPQKPKKTEDMKVAQLERALADEKRKHSAHHGRTSGPVSELDPSIERLIQEETAKAVKKLPRRGPGASLANPSQKARKYQAVEFEDSD</sequence>
<feature type="compositionally biased region" description="Polar residues" evidence="1">
    <location>
        <begin position="202"/>
        <end position="214"/>
    </location>
</feature>
<accession>A0A9P3LM18</accession>
<feature type="region of interest" description="Disordered" evidence="1">
    <location>
        <begin position="155"/>
        <end position="302"/>
    </location>
</feature>
<dbReference type="AlphaFoldDB" id="A0A9P3LM18"/>